<dbReference type="Proteomes" id="UP000250321">
    <property type="component" value="Unassembled WGS sequence"/>
</dbReference>
<proteinExistence type="predicted"/>
<evidence type="ECO:0000256" key="1">
    <source>
        <dbReference type="SAM" id="MobiDB-lite"/>
    </source>
</evidence>
<gene>
    <name evidence="2" type="ORF">Pyn_34914</name>
</gene>
<evidence type="ECO:0000313" key="2">
    <source>
        <dbReference type="EMBL" id="PQQ02355.1"/>
    </source>
</evidence>
<feature type="region of interest" description="Disordered" evidence="1">
    <location>
        <begin position="1"/>
        <end position="62"/>
    </location>
</feature>
<comment type="caution">
    <text evidence="2">The sequence shown here is derived from an EMBL/GenBank/DDBJ whole genome shotgun (WGS) entry which is preliminary data.</text>
</comment>
<dbReference type="EMBL" id="PJQY01001475">
    <property type="protein sequence ID" value="PQQ02355.1"/>
    <property type="molecule type" value="Genomic_DNA"/>
</dbReference>
<feature type="compositionally biased region" description="Polar residues" evidence="1">
    <location>
        <begin position="35"/>
        <end position="48"/>
    </location>
</feature>
<dbReference type="AlphaFoldDB" id="A0A314Y332"/>
<evidence type="ECO:0000313" key="3">
    <source>
        <dbReference type="Proteomes" id="UP000250321"/>
    </source>
</evidence>
<accession>A0A314Y332</accession>
<protein>
    <submittedName>
        <fullName evidence="2">Uncharacterized protein</fullName>
    </submittedName>
</protein>
<organism evidence="2 3">
    <name type="scientific">Prunus yedoensis var. nudiflora</name>
    <dbReference type="NCBI Taxonomy" id="2094558"/>
    <lineage>
        <taxon>Eukaryota</taxon>
        <taxon>Viridiplantae</taxon>
        <taxon>Streptophyta</taxon>
        <taxon>Embryophyta</taxon>
        <taxon>Tracheophyta</taxon>
        <taxon>Spermatophyta</taxon>
        <taxon>Magnoliopsida</taxon>
        <taxon>eudicotyledons</taxon>
        <taxon>Gunneridae</taxon>
        <taxon>Pentapetalae</taxon>
        <taxon>rosids</taxon>
        <taxon>fabids</taxon>
        <taxon>Rosales</taxon>
        <taxon>Rosaceae</taxon>
        <taxon>Amygdaloideae</taxon>
        <taxon>Amygdaleae</taxon>
        <taxon>Prunus</taxon>
    </lineage>
</organism>
<reference evidence="2 3" key="1">
    <citation type="submission" date="2018-02" db="EMBL/GenBank/DDBJ databases">
        <title>Draft genome of wild Prunus yedoensis var. nudiflora.</title>
        <authorList>
            <person name="Baek S."/>
            <person name="Kim J.-H."/>
            <person name="Choi K."/>
            <person name="Kim G.-B."/>
            <person name="Cho A."/>
            <person name="Jang H."/>
            <person name="Shin C.-H."/>
            <person name="Yu H.-J."/>
            <person name="Mun J.-H."/>
        </authorList>
    </citation>
    <scope>NUCLEOTIDE SEQUENCE [LARGE SCALE GENOMIC DNA]</scope>
    <source>
        <strain evidence="3">cv. Jeju island</strain>
        <tissue evidence="2">Leaf</tissue>
    </source>
</reference>
<sequence>MSKDRRFSSESSITPTMDKFRMSSQQADFGRQLNVLAQSSSPKTSSAPINRGLPAKKKGLSL</sequence>
<name>A0A314Y332_PRUYE</name>
<keyword evidence="3" id="KW-1185">Reference proteome</keyword>